<evidence type="ECO:0000313" key="2">
    <source>
        <dbReference type="EMBL" id="KAK3346643.1"/>
    </source>
</evidence>
<dbReference type="AlphaFoldDB" id="A0AAJ0HBP7"/>
<accession>A0AAJ0HBP7</accession>
<feature type="region of interest" description="Disordered" evidence="1">
    <location>
        <begin position="1"/>
        <end position="25"/>
    </location>
</feature>
<reference evidence="2" key="2">
    <citation type="submission" date="2023-06" db="EMBL/GenBank/DDBJ databases">
        <authorList>
            <consortium name="Lawrence Berkeley National Laboratory"/>
            <person name="Haridas S."/>
            <person name="Hensen N."/>
            <person name="Bonometti L."/>
            <person name="Westerberg I."/>
            <person name="Brannstrom I.O."/>
            <person name="Guillou S."/>
            <person name="Cros-Aarteil S."/>
            <person name="Calhoun S."/>
            <person name="Kuo A."/>
            <person name="Mondo S."/>
            <person name="Pangilinan J."/>
            <person name="Riley R."/>
            <person name="Labutti K."/>
            <person name="Andreopoulos B."/>
            <person name="Lipzen A."/>
            <person name="Chen C."/>
            <person name="Yanf M."/>
            <person name="Daum C."/>
            <person name="Ng V."/>
            <person name="Clum A."/>
            <person name="Steindorff A."/>
            <person name="Ohm R."/>
            <person name="Martin F."/>
            <person name="Silar P."/>
            <person name="Natvig D."/>
            <person name="Lalanne C."/>
            <person name="Gautier V."/>
            <person name="Ament-Velasquez S.L."/>
            <person name="Kruys A."/>
            <person name="Hutchinson M.I."/>
            <person name="Powell A.J."/>
            <person name="Barry K."/>
            <person name="Miller A.N."/>
            <person name="Grigoriev I.V."/>
            <person name="Debuchy R."/>
            <person name="Gladieux P."/>
            <person name="Thoren M.H."/>
            <person name="Johannesson H."/>
        </authorList>
    </citation>
    <scope>NUCLEOTIDE SEQUENCE</scope>
    <source>
        <strain evidence="2">CBS 955.72</strain>
    </source>
</reference>
<gene>
    <name evidence="2" type="ORF">B0T25DRAFT_571767</name>
</gene>
<comment type="caution">
    <text evidence="2">The sequence shown here is derived from an EMBL/GenBank/DDBJ whole genome shotgun (WGS) entry which is preliminary data.</text>
</comment>
<organism evidence="2 3">
    <name type="scientific">Lasiosphaeria hispida</name>
    <dbReference type="NCBI Taxonomy" id="260671"/>
    <lineage>
        <taxon>Eukaryota</taxon>
        <taxon>Fungi</taxon>
        <taxon>Dikarya</taxon>
        <taxon>Ascomycota</taxon>
        <taxon>Pezizomycotina</taxon>
        <taxon>Sordariomycetes</taxon>
        <taxon>Sordariomycetidae</taxon>
        <taxon>Sordariales</taxon>
        <taxon>Lasiosphaeriaceae</taxon>
        <taxon>Lasiosphaeria</taxon>
    </lineage>
</organism>
<dbReference type="EMBL" id="JAUIQD010000006">
    <property type="protein sequence ID" value="KAK3346643.1"/>
    <property type="molecule type" value="Genomic_DNA"/>
</dbReference>
<evidence type="ECO:0000313" key="3">
    <source>
        <dbReference type="Proteomes" id="UP001275084"/>
    </source>
</evidence>
<reference evidence="2" key="1">
    <citation type="journal article" date="2023" name="Mol. Phylogenet. Evol.">
        <title>Genome-scale phylogeny and comparative genomics of the fungal order Sordariales.</title>
        <authorList>
            <person name="Hensen N."/>
            <person name="Bonometti L."/>
            <person name="Westerberg I."/>
            <person name="Brannstrom I.O."/>
            <person name="Guillou S."/>
            <person name="Cros-Aarteil S."/>
            <person name="Calhoun S."/>
            <person name="Haridas S."/>
            <person name="Kuo A."/>
            <person name="Mondo S."/>
            <person name="Pangilinan J."/>
            <person name="Riley R."/>
            <person name="LaButti K."/>
            <person name="Andreopoulos B."/>
            <person name="Lipzen A."/>
            <person name="Chen C."/>
            <person name="Yan M."/>
            <person name="Daum C."/>
            <person name="Ng V."/>
            <person name="Clum A."/>
            <person name="Steindorff A."/>
            <person name="Ohm R.A."/>
            <person name="Martin F."/>
            <person name="Silar P."/>
            <person name="Natvig D.O."/>
            <person name="Lalanne C."/>
            <person name="Gautier V."/>
            <person name="Ament-Velasquez S.L."/>
            <person name="Kruys A."/>
            <person name="Hutchinson M.I."/>
            <person name="Powell A.J."/>
            <person name="Barry K."/>
            <person name="Miller A.N."/>
            <person name="Grigoriev I.V."/>
            <person name="Debuchy R."/>
            <person name="Gladieux P."/>
            <person name="Hiltunen Thoren M."/>
            <person name="Johannesson H."/>
        </authorList>
    </citation>
    <scope>NUCLEOTIDE SEQUENCE</scope>
    <source>
        <strain evidence="2">CBS 955.72</strain>
    </source>
</reference>
<proteinExistence type="predicted"/>
<dbReference type="Proteomes" id="UP001275084">
    <property type="component" value="Unassembled WGS sequence"/>
</dbReference>
<evidence type="ECO:0000256" key="1">
    <source>
        <dbReference type="SAM" id="MobiDB-lite"/>
    </source>
</evidence>
<protein>
    <submittedName>
        <fullName evidence="2">Uncharacterized protein</fullName>
    </submittedName>
</protein>
<sequence length="145" mass="16137">MGSAMSRCHSTRGSGAPSGFTEIGQKILDSQPNWLITPSRWRTGSSGHHPVRYRTPTPYPKDDRQRLPADVADPTTTNVVLSEKATIIETAVTARHVEVAEPPRKQQPMRSHAPSGPHIQFPQPAAAVTITWERHSRLNRFERIS</sequence>
<keyword evidence="3" id="KW-1185">Reference proteome</keyword>
<feature type="region of interest" description="Disordered" evidence="1">
    <location>
        <begin position="38"/>
        <end position="75"/>
    </location>
</feature>
<feature type="region of interest" description="Disordered" evidence="1">
    <location>
        <begin position="96"/>
        <end position="121"/>
    </location>
</feature>
<name>A0AAJ0HBP7_9PEZI</name>